<gene>
    <name evidence="15" type="ORF">IDJ81_13525</name>
</gene>
<dbReference type="Pfam" id="PF02518">
    <property type="entry name" value="HATPase_c"/>
    <property type="match status" value="1"/>
</dbReference>
<dbReference type="PRINTS" id="PR00344">
    <property type="entry name" value="BCTRLSENSOR"/>
</dbReference>
<dbReference type="CDD" id="cd00075">
    <property type="entry name" value="HATPase"/>
    <property type="match status" value="1"/>
</dbReference>
<evidence type="ECO:0000256" key="13">
    <source>
        <dbReference type="SAM" id="Phobius"/>
    </source>
</evidence>
<evidence type="ECO:0000256" key="6">
    <source>
        <dbReference type="ARBA" id="ARBA00022692"/>
    </source>
</evidence>
<feature type="transmembrane region" description="Helical" evidence="13">
    <location>
        <begin position="84"/>
        <end position="103"/>
    </location>
</feature>
<evidence type="ECO:0000256" key="1">
    <source>
        <dbReference type="ARBA" id="ARBA00000085"/>
    </source>
</evidence>
<name>A0ABX7KCU5_9SPHN</name>
<organism evidence="15 16">
    <name type="scientific">Tsuneonella flava</name>
    <dbReference type="NCBI Taxonomy" id="2055955"/>
    <lineage>
        <taxon>Bacteria</taxon>
        <taxon>Pseudomonadati</taxon>
        <taxon>Pseudomonadota</taxon>
        <taxon>Alphaproteobacteria</taxon>
        <taxon>Sphingomonadales</taxon>
        <taxon>Erythrobacteraceae</taxon>
        <taxon>Tsuneonella</taxon>
    </lineage>
</organism>
<evidence type="ECO:0000256" key="11">
    <source>
        <dbReference type="ARBA" id="ARBA00023012"/>
    </source>
</evidence>
<evidence type="ECO:0000256" key="2">
    <source>
        <dbReference type="ARBA" id="ARBA00004141"/>
    </source>
</evidence>
<sequence>MTAKAIRDYAGGLIAVGLITVTTSHWLPSIGIASSALLFLLPVVLASVRGNLGAGLVAAGSGAMAYNFFLLPPRFTLRVDGFDNVVSVVVLFGVALVTSRLAAALKARELEAQEHADASSEQAQFASLLADEESSGANSASFAWLGQRYGDARLIFVDGAEPNWIGAVSLSAMTWAMHHGEVTGHGTEIMSAADWTFIPLRRSEQCDVLAIEQPTDGRGRAETDIAQLRTLAALLGQKLDRTALREERTARQRLEDRDTLRRAFLASLAHDFRTPLTVLRAGLAQLAGQVDASLVTDLVRQGHRLDRMMDDLIGAARIESGAIAPQLEAIDIVDAVADALDALRPVLMERDISRDVSADLPLVSADPVLFRHVLINLIDNAVRHSTARIAISAKDTGQTVRLAVEDDGPGIPAGQEDAIFDRFVQLAGNDRSGGTGLGLSIAKGFAEAMGSNVKVARGASGGACFVLDLPVLQGEEAS</sequence>
<dbReference type="SMART" id="SM00387">
    <property type="entry name" value="HATPase_c"/>
    <property type="match status" value="1"/>
</dbReference>
<dbReference type="RefSeq" id="WP_205441686.1">
    <property type="nucleotide sequence ID" value="NZ_CP061510.1"/>
</dbReference>
<keyword evidence="9" id="KW-0067">ATP-binding</keyword>
<dbReference type="Gene3D" id="1.20.120.620">
    <property type="entry name" value="Backbone structure of the membrane domain of e. Coli histidine kinase receptor kdpd"/>
    <property type="match status" value="1"/>
</dbReference>
<dbReference type="SMART" id="SM00388">
    <property type="entry name" value="HisKA"/>
    <property type="match status" value="1"/>
</dbReference>
<keyword evidence="12 13" id="KW-0472">Membrane</keyword>
<dbReference type="EMBL" id="CP061510">
    <property type="protein sequence ID" value="QSB44320.1"/>
    <property type="molecule type" value="Genomic_DNA"/>
</dbReference>
<protein>
    <recommendedName>
        <fullName evidence="3">histidine kinase</fullName>
        <ecNumber evidence="3">2.7.13.3</ecNumber>
    </recommendedName>
</protein>
<dbReference type="SUPFAM" id="SSF55874">
    <property type="entry name" value="ATPase domain of HSP90 chaperone/DNA topoisomerase II/histidine kinase"/>
    <property type="match status" value="1"/>
</dbReference>
<dbReference type="PANTHER" id="PTHR45569:SF1">
    <property type="entry name" value="SENSOR PROTEIN KDPD"/>
    <property type="match status" value="1"/>
</dbReference>
<keyword evidence="5" id="KW-0808">Transferase</keyword>
<dbReference type="EC" id="2.7.13.3" evidence="3"/>
<evidence type="ECO:0000256" key="8">
    <source>
        <dbReference type="ARBA" id="ARBA00022777"/>
    </source>
</evidence>
<dbReference type="InterPro" id="IPR052023">
    <property type="entry name" value="Histidine_kinase_KdpD"/>
</dbReference>
<dbReference type="SUPFAM" id="SSF47384">
    <property type="entry name" value="Homodimeric domain of signal transducing histidine kinase"/>
    <property type="match status" value="1"/>
</dbReference>
<evidence type="ECO:0000256" key="3">
    <source>
        <dbReference type="ARBA" id="ARBA00012438"/>
    </source>
</evidence>
<dbReference type="InterPro" id="IPR003661">
    <property type="entry name" value="HisK_dim/P_dom"/>
</dbReference>
<dbReference type="InterPro" id="IPR005467">
    <property type="entry name" value="His_kinase_dom"/>
</dbReference>
<evidence type="ECO:0000256" key="5">
    <source>
        <dbReference type="ARBA" id="ARBA00022679"/>
    </source>
</evidence>
<keyword evidence="11" id="KW-0902">Two-component regulatory system</keyword>
<dbReference type="Pfam" id="PF13493">
    <property type="entry name" value="DUF4118"/>
    <property type="match status" value="1"/>
</dbReference>
<evidence type="ECO:0000313" key="15">
    <source>
        <dbReference type="EMBL" id="QSB44320.1"/>
    </source>
</evidence>
<accession>A0ABX7KCU5</accession>
<dbReference type="PROSITE" id="PS50109">
    <property type="entry name" value="HIS_KIN"/>
    <property type="match status" value="1"/>
</dbReference>
<dbReference type="Gene3D" id="1.10.287.130">
    <property type="match status" value="1"/>
</dbReference>
<keyword evidence="16" id="KW-1185">Reference proteome</keyword>
<dbReference type="InterPro" id="IPR004358">
    <property type="entry name" value="Sig_transdc_His_kin-like_C"/>
</dbReference>
<dbReference type="Pfam" id="PF00512">
    <property type="entry name" value="HisKA"/>
    <property type="match status" value="1"/>
</dbReference>
<dbReference type="Gene3D" id="3.30.565.10">
    <property type="entry name" value="Histidine kinase-like ATPase, C-terminal domain"/>
    <property type="match status" value="1"/>
</dbReference>
<keyword evidence="7" id="KW-0547">Nucleotide-binding</keyword>
<keyword evidence="4" id="KW-0597">Phosphoprotein</keyword>
<comment type="catalytic activity">
    <reaction evidence="1">
        <text>ATP + protein L-histidine = ADP + protein N-phospho-L-histidine.</text>
        <dbReference type="EC" id="2.7.13.3"/>
    </reaction>
</comment>
<evidence type="ECO:0000256" key="9">
    <source>
        <dbReference type="ARBA" id="ARBA00022840"/>
    </source>
</evidence>
<keyword evidence="6 13" id="KW-0812">Transmembrane</keyword>
<dbReference type="InterPro" id="IPR036890">
    <property type="entry name" value="HATPase_C_sf"/>
</dbReference>
<evidence type="ECO:0000256" key="7">
    <source>
        <dbReference type="ARBA" id="ARBA00022741"/>
    </source>
</evidence>
<comment type="subcellular location">
    <subcellularLocation>
        <location evidence="2">Membrane</location>
        <topology evidence="2">Multi-pass membrane protein</topology>
    </subcellularLocation>
</comment>
<evidence type="ECO:0000256" key="12">
    <source>
        <dbReference type="ARBA" id="ARBA00023136"/>
    </source>
</evidence>
<feature type="transmembrane region" description="Helical" evidence="13">
    <location>
        <begin position="52"/>
        <end position="72"/>
    </location>
</feature>
<evidence type="ECO:0000256" key="4">
    <source>
        <dbReference type="ARBA" id="ARBA00022553"/>
    </source>
</evidence>
<feature type="domain" description="Histidine kinase" evidence="14">
    <location>
        <begin position="267"/>
        <end position="473"/>
    </location>
</feature>
<keyword evidence="10 13" id="KW-1133">Transmembrane helix</keyword>
<dbReference type="InterPro" id="IPR025201">
    <property type="entry name" value="KdpD_TM"/>
</dbReference>
<reference evidence="15 16" key="1">
    <citation type="submission" date="2020-09" db="EMBL/GenBank/DDBJ databases">
        <title>Complete genome sequence of altererythrobacter flavus SS-21NJ, isolated from Dongying oil sludge in Shandong province.</title>
        <authorList>
            <person name="Sun S."/>
            <person name="Zhang Z."/>
        </authorList>
    </citation>
    <scope>NUCLEOTIDE SEQUENCE [LARGE SCALE GENOMIC DNA]</scope>
    <source>
        <strain evidence="15 16">SS-21NJ</strain>
    </source>
</reference>
<evidence type="ECO:0000313" key="16">
    <source>
        <dbReference type="Proteomes" id="UP000663637"/>
    </source>
</evidence>
<dbReference type="InterPro" id="IPR036097">
    <property type="entry name" value="HisK_dim/P_sf"/>
</dbReference>
<evidence type="ECO:0000256" key="10">
    <source>
        <dbReference type="ARBA" id="ARBA00022989"/>
    </source>
</evidence>
<dbReference type="Proteomes" id="UP000663637">
    <property type="component" value="Chromosome"/>
</dbReference>
<evidence type="ECO:0000259" key="14">
    <source>
        <dbReference type="PROSITE" id="PS50109"/>
    </source>
</evidence>
<dbReference type="InterPro" id="IPR038318">
    <property type="entry name" value="KdpD_sf"/>
</dbReference>
<dbReference type="InterPro" id="IPR003594">
    <property type="entry name" value="HATPase_dom"/>
</dbReference>
<dbReference type="PANTHER" id="PTHR45569">
    <property type="entry name" value="SENSOR PROTEIN KDPD"/>
    <property type="match status" value="1"/>
</dbReference>
<keyword evidence="8" id="KW-0418">Kinase</keyword>
<dbReference type="CDD" id="cd00082">
    <property type="entry name" value="HisKA"/>
    <property type="match status" value="1"/>
</dbReference>
<proteinExistence type="predicted"/>